<evidence type="ECO:0000256" key="1">
    <source>
        <dbReference type="SAM" id="MobiDB-lite"/>
    </source>
</evidence>
<organism evidence="2 3">
    <name type="scientific">Reticulomyxa filosa</name>
    <dbReference type="NCBI Taxonomy" id="46433"/>
    <lineage>
        <taxon>Eukaryota</taxon>
        <taxon>Sar</taxon>
        <taxon>Rhizaria</taxon>
        <taxon>Retaria</taxon>
        <taxon>Foraminifera</taxon>
        <taxon>Monothalamids</taxon>
        <taxon>Reticulomyxidae</taxon>
        <taxon>Reticulomyxa</taxon>
    </lineage>
</organism>
<evidence type="ECO:0000313" key="3">
    <source>
        <dbReference type="Proteomes" id="UP000023152"/>
    </source>
</evidence>
<dbReference type="Proteomes" id="UP000023152">
    <property type="component" value="Unassembled WGS sequence"/>
</dbReference>
<gene>
    <name evidence="2" type="ORF">RFI_23607</name>
</gene>
<name>X6ML11_RETFI</name>
<feature type="region of interest" description="Disordered" evidence="1">
    <location>
        <begin position="149"/>
        <end position="185"/>
    </location>
</feature>
<reference evidence="2 3" key="1">
    <citation type="journal article" date="2013" name="Curr. Biol.">
        <title>The Genome of the Foraminiferan Reticulomyxa filosa.</title>
        <authorList>
            <person name="Glockner G."/>
            <person name="Hulsmann N."/>
            <person name="Schleicher M."/>
            <person name="Noegel A.A."/>
            <person name="Eichinger L."/>
            <person name="Gallinger C."/>
            <person name="Pawlowski J."/>
            <person name="Sierra R."/>
            <person name="Euteneuer U."/>
            <person name="Pillet L."/>
            <person name="Moustafa A."/>
            <person name="Platzer M."/>
            <person name="Groth M."/>
            <person name="Szafranski K."/>
            <person name="Schliwa M."/>
        </authorList>
    </citation>
    <scope>NUCLEOTIDE SEQUENCE [LARGE SCALE GENOMIC DNA]</scope>
</reference>
<feature type="non-terminal residue" evidence="2">
    <location>
        <position position="279"/>
    </location>
</feature>
<protein>
    <submittedName>
        <fullName evidence="2">Uncharacterized protein</fullName>
    </submittedName>
</protein>
<keyword evidence="3" id="KW-1185">Reference proteome</keyword>
<feature type="compositionally biased region" description="Polar residues" evidence="1">
    <location>
        <begin position="155"/>
        <end position="169"/>
    </location>
</feature>
<accession>X6ML11</accession>
<dbReference type="EMBL" id="ASPP01020404">
    <property type="protein sequence ID" value="ETO13760.1"/>
    <property type="molecule type" value="Genomic_DNA"/>
</dbReference>
<evidence type="ECO:0000313" key="2">
    <source>
        <dbReference type="EMBL" id="ETO13760.1"/>
    </source>
</evidence>
<proteinExistence type="predicted"/>
<dbReference type="AlphaFoldDB" id="X6ML11"/>
<sequence length="279" mass="31881">MLGALGALIRKDVRTLFNKNKYTYKKKETRVRNKNIINIHIIFFSQKKKKKRSDGLFVIAPKASHEIEEEFLENVGYRVRELLLQRWPFEDFVEIRSAFEHCRIRVLYISDESLEWVVYTPYGDGPLSCPGSPQGQFSMDELATKYGETKATPKEVSSPSERSGGSRQTSSNGKSKKKRSKKESSERDLQCIAGVYQKFNFEFGDGKFHDIISMATTYNVPWSVANAHHFDPSVLSFVGSTIATTQSIATLQGECRLPNELWHLIMTFAVDCFKPIENM</sequence>
<comment type="caution">
    <text evidence="2">The sequence shown here is derived from an EMBL/GenBank/DDBJ whole genome shotgun (WGS) entry which is preliminary data.</text>
</comment>